<dbReference type="PANTHER" id="PTHR35372:SF2">
    <property type="entry name" value="SF3 HELICASE DOMAIN-CONTAINING PROTEIN"/>
    <property type="match status" value="1"/>
</dbReference>
<keyword evidence="1" id="KW-0547">Nucleotide-binding</keyword>
<dbReference type="InterPro" id="IPR045455">
    <property type="entry name" value="NrS-1_pol-like_helicase"/>
</dbReference>
<evidence type="ECO:0000256" key="3">
    <source>
        <dbReference type="ARBA" id="ARBA00022840"/>
    </source>
</evidence>
<sequence length="935" mass="109934">MKSILSSSHYKDLNEFLIKHTLSEKNPLLDSSLESTHTRIPSKEHQVYPGKFHIKPEELSVFFKVYYEDVFVRNRKEYLTEKQLSGIGPILVDFDFRYDYSVCDRQHSVEHIQDIIQLYLDELKHFFVFQENVSFPIFVMEKPHVNRDSTKNITKDGIHMIIGIQTDHVMQQMLRERIISKVQDIWELPLTNSWDAVFDEGISKGSTNWQIFGSRKPGYEAYELTYYTVATIDLSDNEFMTVPQNVKEFDLSTRLFELSAQYPNHPKFEINPNIMDEYNKKQSKLSSPGKTNRKPKPNLVVAEESDTDDNNISIYNITDAVTLQRAFDNILKQLKTDEYYVREIHEYTQILPAKYYEPGSHLLNRQVAFALKHTDDRLFLSWVMLRSKASDFSYDTIPALYREWNKYFNARPDGVTKRSIMYWARQDAYEEYERVKRSTIEYFIEETILTTTEFDFAMVLFHMFKDRYVCSSVTHKRWYTFKNHRWELDEGNTLRLAISKDMHTIYQDKIDKSLREMQRYEAGDENQIKIQNKVKRLSELSIRLKKTNDKNNIMREAMELFYDKEFIRNMDSNKYLMCFTNGVVDFKNKVFRQGYPQDYITKTTKIPYYEFDNIRFKDQSEQILKFMEQLFPIPTLNRYMWDHLASCLIGIKKEHAFNIYRGSGSNGKSMLTDLMSNTLGEYKGTVPITLVTKDRNSIGGTSSEVMQLKGIRYAVMQEPSKDAIINEGVMKELTGGDPIQARALYCDSETFEPQFSLVVCTNALFEIKSNDDGTWRRVKLVDFLSKFASHEEEHTDDTPYVFPKDKSLKENLPKWAPVFASMLVKRAFETEGEVIDCPEVIEASRKYRQNQDHLTGFINEKVIRMPGKSIGKQSLHAEFKEWFQGTHGNRKMPKLTELDEIMTKKYGLRNSKGKWDNVCIKQETEQDELEEVAEC</sequence>
<dbReference type="InterPro" id="IPR014818">
    <property type="entry name" value="Phage/plasmid_primase_P4_C"/>
</dbReference>
<evidence type="ECO:0000256" key="2">
    <source>
        <dbReference type="ARBA" id="ARBA00022801"/>
    </source>
</evidence>
<feature type="coiled-coil region" evidence="4">
    <location>
        <begin position="530"/>
        <end position="557"/>
    </location>
</feature>
<dbReference type="Pfam" id="PF19263">
    <property type="entry name" value="DUF5906"/>
    <property type="match status" value="1"/>
</dbReference>
<dbReference type="EMBL" id="MN739726">
    <property type="protein sequence ID" value="QHT23153.1"/>
    <property type="molecule type" value="Genomic_DNA"/>
</dbReference>
<dbReference type="SMART" id="SM00885">
    <property type="entry name" value="D5_N"/>
    <property type="match status" value="1"/>
</dbReference>
<dbReference type="InterPro" id="IPR027417">
    <property type="entry name" value="P-loop_NTPase"/>
</dbReference>
<dbReference type="Gene3D" id="3.40.50.300">
    <property type="entry name" value="P-loop containing nucleotide triphosphate hydrolases"/>
    <property type="match status" value="1"/>
</dbReference>
<dbReference type="InterPro" id="IPR014015">
    <property type="entry name" value="Helicase_SF3_DNA-vir"/>
</dbReference>
<evidence type="ECO:0000256" key="1">
    <source>
        <dbReference type="ARBA" id="ARBA00022741"/>
    </source>
</evidence>
<accession>A0A6C0E3R4</accession>
<reference evidence="6" key="1">
    <citation type="journal article" date="2020" name="Nature">
        <title>Giant virus diversity and host interactions through global metagenomics.</title>
        <authorList>
            <person name="Schulz F."/>
            <person name="Roux S."/>
            <person name="Paez-Espino D."/>
            <person name="Jungbluth S."/>
            <person name="Walsh D.A."/>
            <person name="Denef V.J."/>
            <person name="McMahon K.D."/>
            <person name="Konstantinidis K.T."/>
            <person name="Eloe-Fadrosh E.A."/>
            <person name="Kyrpides N.C."/>
            <person name="Woyke T."/>
        </authorList>
    </citation>
    <scope>NUCLEOTIDE SEQUENCE</scope>
    <source>
        <strain evidence="6">GVMAG-M-3300023179-114</strain>
    </source>
</reference>
<keyword evidence="4" id="KW-0175">Coiled coil</keyword>
<organism evidence="6">
    <name type="scientific">viral metagenome</name>
    <dbReference type="NCBI Taxonomy" id="1070528"/>
    <lineage>
        <taxon>unclassified sequences</taxon>
        <taxon>metagenomes</taxon>
        <taxon>organismal metagenomes</taxon>
    </lineage>
</organism>
<dbReference type="GO" id="GO:0005524">
    <property type="term" value="F:ATP binding"/>
    <property type="evidence" value="ECO:0007669"/>
    <property type="project" value="UniProtKB-KW"/>
</dbReference>
<dbReference type="PANTHER" id="PTHR35372">
    <property type="entry name" value="ATP BINDING PROTEIN-RELATED"/>
    <property type="match status" value="1"/>
</dbReference>
<feature type="domain" description="SF3 helicase" evidence="5">
    <location>
        <begin position="621"/>
        <end position="796"/>
    </location>
</feature>
<dbReference type="InterPro" id="IPR056443">
    <property type="entry name" value="AEP_C962R"/>
</dbReference>
<evidence type="ECO:0000256" key="4">
    <source>
        <dbReference type="SAM" id="Coils"/>
    </source>
</evidence>
<dbReference type="InterPro" id="IPR051620">
    <property type="entry name" value="ORF904-like_C"/>
</dbReference>
<dbReference type="AlphaFoldDB" id="A0A6C0E3R4"/>
<evidence type="ECO:0000259" key="5">
    <source>
        <dbReference type="PROSITE" id="PS51206"/>
    </source>
</evidence>
<dbReference type="NCBIfam" id="TIGR01613">
    <property type="entry name" value="primase_Cterm"/>
    <property type="match status" value="1"/>
</dbReference>
<keyword evidence="3" id="KW-0067">ATP-binding</keyword>
<protein>
    <recommendedName>
        <fullName evidence="5">SF3 helicase domain-containing protein</fullName>
    </recommendedName>
</protein>
<dbReference type="PROSITE" id="PS51206">
    <property type="entry name" value="SF3_HELICASE_1"/>
    <property type="match status" value="1"/>
</dbReference>
<keyword evidence="2" id="KW-0378">Hydrolase</keyword>
<name>A0A6C0E3R4_9ZZZZ</name>
<dbReference type="GO" id="GO:0016787">
    <property type="term" value="F:hydrolase activity"/>
    <property type="evidence" value="ECO:0007669"/>
    <property type="project" value="UniProtKB-KW"/>
</dbReference>
<dbReference type="Pfam" id="PF08706">
    <property type="entry name" value="D5_N"/>
    <property type="match status" value="1"/>
</dbReference>
<proteinExistence type="predicted"/>
<evidence type="ECO:0000313" key="6">
    <source>
        <dbReference type="EMBL" id="QHT23153.1"/>
    </source>
</evidence>
<dbReference type="InterPro" id="IPR006500">
    <property type="entry name" value="Helicase_put_C_phage/plasmid"/>
</dbReference>
<dbReference type="Pfam" id="PF23162">
    <property type="entry name" value="AEP_C962R"/>
    <property type="match status" value="1"/>
</dbReference>